<dbReference type="SUPFAM" id="SSF53850">
    <property type="entry name" value="Periplasmic binding protein-like II"/>
    <property type="match status" value="1"/>
</dbReference>
<proteinExistence type="predicted"/>
<name>A0ABW9AFZ2_9BURK</name>
<dbReference type="Pfam" id="PF12974">
    <property type="entry name" value="Phosphonate-bd"/>
    <property type="match status" value="1"/>
</dbReference>
<organism evidence="1 2">
    <name type="scientific">Herbaspirillum lusitanum</name>
    <dbReference type="NCBI Taxonomy" id="213312"/>
    <lineage>
        <taxon>Bacteria</taxon>
        <taxon>Pseudomonadati</taxon>
        <taxon>Pseudomonadota</taxon>
        <taxon>Betaproteobacteria</taxon>
        <taxon>Burkholderiales</taxon>
        <taxon>Oxalobacteraceae</taxon>
        <taxon>Herbaspirillum</taxon>
    </lineage>
</organism>
<comment type="caution">
    <text evidence="1">The sequence shown here is derived from an EMBL/GenBank/DDBJ whole genome shotgun (WGS) entry which is preliminary data.</text>
</comment>
<dbReference type="Gene3D" id="3.40.190.10">
    <property type="entry name" value="Periplasmic binding protein-like II"/>
    <property type="match status" value="1"/>
</dbReference>
<gene>
    <name evidence="1" type="ORF">PQR62_18850</name>
</gene>
<reference evidence="1 2" key="1">
    <citation type="journal article" date="2024" name="Chem. Sci.">
        <title>Discovery of megapolipeptins by genome mining of a Burkholderiales bacteria collection.</title>
        <authorList>
            <person name="Paulo B.S."/>
            <person name="Recchia M.J.J."/>
            <person name="Lee S."/>
            <person name="Fergusson C.H."/>
            <person name="Romanowski S.B."/>
            <person name="Hernandez A."/>
            <person name="Krull N."/>
            <person name="Liu D.Y."/>
            <person name="Cavanagh H."/>
            <person name="Bos A."/>
            <person name="Gray C.A."/>
            <person name="Murphy B.T."/>
            <person name="Linington R.G."/>
            <person name="Eustaquio A.S."/>
        </authorList>
    </citation>
    <scope>NUCLEOTIDE SEQUENCE [LARGE SCALE GENOMIC DNA]</scope>
    <source>
        <strain evidence="1 2">RL21-008-BIB-A</strain>
    </source>
</reference>
<keyword evidence="2" id="KW-1185">Reference proteome</keyword>
<evidence type="ECO:0000313" key="1">
    <source>
        <dbReference type="EMBL" id="MFL9926342.1"/>
    </source>
</evidence>
<dbReference type="RefSeq" id="WP_408159547.1">
    <property type="nucleotide sequence ID" value="NZ_JAQQFM010000008.1"/>
</dbReference>
<sequence length="315" mass="35350">MSNPIIVCGGDYEHVLDFSAAAGSDPASIAYLKSGLAELSRTVLNGDRFDVAEYSLANYIMLKDRGDHRLAAIPVFPSRAFRNASVFVANDSPLKDVASLKGKKIGISDFAMTTAVWTRGHLSDDFGLDCRELEWVIGANPRFPPPAGVRVEQSKENLEQLLLEGKIDALMAGKPKEFALPPGERRIRFLLEETEAIERTYYETTGFFPIMHTIVLHASMMREPEAARCVFDAYVATKKKAIKRRLGASYLPFAERAWERYNGPGMADPYQHGLSERNRRIIMTLARYLLEQGMIQVLPDIDQLFVPGSMDWRDE</sequence>
<evidence type="ECO:0008006" key="3">
    <source>
        <dbReference type="Google" id="ProtNLM"/>
    </source>
</evidence>
<dbReference type="Proteomes" id="UP001629246">
    <property type="component" value="Unassembled WGS sequence"/>
</dbReference>
<protein>
    <recommendedName>
        <fullName evidence="3">4,5-dihydroxyphthalate decarboxylase</fullName>
    </recommendedName>
</protein>
<accession>A0ABW9AFZ2</accession>
<dbReference type="EMBL" id="JAQQFM010000008">
    <property type="protein sequence ID" value="MFL9926342.1"/>
    <property type="molecule type" value="Genomic_DNA"/>
</dbReference>
<evidence type="ECO:0000313" key="2">
    <source>
        <dbReference type="Proteomes" id="UP001629246"/>
    </source>
</evidence>